<gene>
    <name evidence="3" type="ORF">DL762_009870</name>
</gene>
<evidence type="ECO:0000256" key="2">
    <source>
        <dbReference type="ARBA" id="ARBA00023026"/>
    </source>
</evidence>
<dbReference type="InterPro" id="IPR053214">
    <property type="entry name" value="LysM12-like"/>
</dbReference>
<keyword evidence="4" id="KW-1185">Reference proteome</keyword>
<proteinExistence type="predicted"/>
<keyword evidence="2" id="KW-0843">Virulence</keyword>
<dbReference type="PANTHER" id="PTHR47700">
    <property type="entry name" value="V CHITINASE, PUTATIVE (AFU_ORTHOLOGUE AFUA_6G13720)-RELATED"/>
    <property type="match status" value="1"/>
</dbReference>
<reference evidence="3 4" key="1">
    <citation type="submission" date="2018-06" db="EMBL/GenBank/DDBJ databases">
        <title>Complete Genomes of Monosporascus.</title>
        <authorList>
            <person name="Robinson A.J."/>
            <person name="Natvig D.O."/>
        </authorList>
    </citation>
    <scope>NUCLEOTIDE SEQUENCE [LARGE SCALE GENOMIC DNA]</scope>
    <source>
        <strain evidence="3 4">CBS 609.92</strain>
    </source>
</reference>
<evidence type="ECO:0000256" key="1">
    <source>
        <dbReference type="ARBA" id="ARBA00022669"/>
    </source>
</evidence>
<accession>A0ABY0GWU4</accession>
<dbReference type="PANTHER" id="PTHR47700:SF2">
    <property type="entry name" value="CHITINASE"/>
    <property type="match status" value="1"/>
</dbReference>
<comment type="caution">
    <text evidence="3">The sequence shown here is derived from an EMBL/GenBank/DDBJ whole genome shotgun (WGS) entry which is preliminary data.</text>
</comment>
<name>A0ABY0GWU4_9PEZI</name>
<protein>
    <submittedName>
        <fullName evidence="3">Uncharacterized protein</fullName>
    </submittedName>
</protein>
<evidence type="ECO:0000313" key="4">
    <source>
        <dbReference type="Proteomes" id="UP000294003"/>
    </source>
</evidence>
<evidence type="ECO:0000313" key="3">
    <source>
        <dbReference type="EMBL" id="RYO75901.1"/>
    </source>
</evidence>
<keyword evidence="1" id="KW-0147">Chitin-binding</keyword>
<sequence>MVSLVWGASLARSAVDLNGAQVVAPVTEDDPSPINDSKTYYPDQFDCPLPYVDYSNIHSWTPYFSLDRLRRCEEPMLLQFSVSHPLDDPDTTVLIRSCTLRSVSIADNNAGVAATGVPVENPKKSEELLDASLDIAPACAVTGKELQEKLALLASGSGGKGSGGEVASLLEGMRKFFSAEDNCDENFLFAYYRQTVAGVYIGAGLGKPTIGSAMEALAARLQTGGSIPSRTVAQLCNGGRQPERVFGVSIDTTGNLAGVQKTAWDWSRGNCAADRELVSAGVLPSIKVLLAFPITKKELVSAKTQ</sequence>
<organism evidence="3 4">
    <name type="scientific">Monosporascus cannonballus</name>
    <dbReference type="NCBI Taxonomy" id="155416"/>
    <lineage>
        <taxon>Eukaryota</taxon>
        <taxon>Fungi</taxon>
        <taxon>Dikarya</taxon>
        <taxon>Ascomycota</taxon>
        <taxon>Pezizomycotina</taxon>
        <taxon>Sordariomycetes</taxon>
        <taxon>Xylariomycetidae</taxon>
        <taxon>Xylariales</taxon>
        <taxon>Xylariales incertae sedis</taxon>
        <taxon>Monosporascus</taxon>
    </lineage>
</organism>
<dbReference type="Proteomes" id="UP000294003">
    <property type="component" value="Unassembled WGS sequence"/>
</dbReference>
<dbReference type="EMBL" id="QJNS01000663">
    <property type="protein sequence ID" value="RYO75901.1"/>
    <property type="molecule type" value="Genomic_DNA"/>
</dbReference>